<gene>
    <name evidence="1" type="ORF">VHP8226_03679</name>
</gene>
<keyword evidence="2" id="KW-1185">Reference proteome</keyword>
<evidence type="ECO:0000313" key="1">
    <source>
        <dbReference type="EMBL" id="CAH0529944.1"/>
    </source>
</evidence>
<comment type="caution">
    <text evidence="1">The sequence shown here is derived from an EMBL/GenBank/DDBJ whole genome shotgun (WGS) entry which is preliminary data.</text>
</comment>
<name>A0ABN8DN64_9VIBR</name>
<sequence length="125" mass="14368">MLMALNTRYFDHKKAYGYDRIIIDANYAQVQRANIECLDSITTMVRFSYTEDKQVLIETFDNIQVLKDITTKDYDFEDAELGVLLLGDLITTETVNKSSAAILFPKAFNKLGNFNQFTLKFMGDN</sequence>
<reference evidence="1" key="1">
    <citation type="submission" date="2021-12" db="EMBL/GenBank/DDBJ databases">
        <authorList>
            <person name="Rodrigo-Torres L."/>
            <person name="Arahal R. D."/>
            <person name="Lucena T."/>
        </authorList>
    </citation>
    <scope>NUCLEOTIDE SEQUENCE</scope>
    <source>
        <strain evidence="1">CECT 8226</strain>
    </source>
</reference>
<accession>A0ABN8DN64</accession>
<dbReference type="EMBL" id="CAKLCM010000003">
    <property type="protein sequence ID" value="CAH0529944.1"/>
    <property type="molecule type" value="Genomic_DNA"/>
</dbReference>
<proteinExistence type="predicted"/>
<dbReference type="RefSeq" id="WP_237486476.1">
    <property type="nucleotide sequence ID" value="NZ_CAKLCM010000003.1"/>
</dbReference>
<protein>
    <submittedName>
        <fullName evidence="1">Uncharacterized protein</fullName>
    </submittedName>
</protein>
<evidence type="ECO:0000313" key="2">
    <source>
        <dbReference type="Proteomes" id="UP000838160"/>
    </source>
</evidence>
<organism evidence="1 2">
    <name type="scientific">Vibrio hippocampi</name>
    <dbReference type="NCBI Taxonomy" id="654686"/>
    <lineage>
        <taxon>Bacteria</taxon>
        <taxon>Pseudomonadati</taxon>
        <taxon>Pseudomonadota</taxon>
        <taxon>Gammaproteobacteria</taxon>
        <taxon>Vibrionales</taxon>
        <taxon>Vibrionaceae</taxon>
        <taxon>Vibrio</taxon>
    </lineage>
</organism>
<dbReference type="Proteomes" id="UP000838160">
    <property type="component" value="Unassembled WGS sequence"/>
</dbReference>